<sequence length="70" mass="7866">MLHLFTDFFPLIYASTIVSASFLSVLYYKLLCCHALAFDPLVGNIRQYNILCGLIMSCPCISNAKFYSSC</sequence>
<feature type="transmembrane region" description="Helical" evidence="1">
    <location>
        <begin position="12"/>
        <end position="31"/>
    </location>
</feature>
<dbReference type="EMBL" id="GGEC01071366">
    <property type="protein sequence ID" value="MBX51850.1"/>
    <property type="molecule type" value="Transcribed_RNA"/>
</dbReference>
<name>A0A2P2PAR6_RHIMU</name>
<reference evidence="2" key="1">
    <citation type="submission" date="2018-02" db="EMBL/GenBank/DDBJ databases">
        <title>Rhizophora mucronata_Transcriptome.</title>
        <authorList>
            <person name="Meera S.P."/>
            <person name="Sreeshan A."/>
            <person name="Augustine A."/>
        </authorList>
    </citation>
    <scope>NUCLEOTIDE SEQUENCE</scope>
    <source>
        <tissue evidence="2">Leaf</tissue>
    </source>
</reference>
<proteinExistence type="predicted"/>
<keyword evidence="1" id="KW-1133">Transmembrane helix</keyword>
<organism evidence="2">
    <name type="scientific">Rhizophora mucronata</name>
    <name type="common">Asiatic mangrove</name>
    <dbReference type="NCBI Taxonomy" id="61149"/>
    <lineage>
        <taxon>Eukaryota</taxon>
        <taxon>Viridiplantae</taxon>
        <taxon>Streptophyta</taxon>
        <taxon>Embryophyta</taxon>
        <taxon>Tracheophyta</taxon>
        <taxon>Spermatophyta</taxon>
        <taxon>Magnoliopsida</taxon>
        <taxon>eudicotyledons</taxon>
        <taxon>Gunneridae</taxon>
        <taxon>Pentapetalae</taxon>
        <taxon>rosids</taxon>
        <taxon>fabids</taxon>
        <taxon>Malpighiales</taxon>
        <taxon>Rhizophoraceae</taxon>
        <taxon>Rhizophora</taxon>
    </lineage>
</organism>
<dbReference type="AlphaFoldDB" id="A0A2P2PAR6"/>
<keyword evidence="1" id="KW-0472">Membrane</keyword>
<protein>
    <submittedName>
        <fullName evidence="2">Uncharacterized protein</fullName>
    </submittedName>
</protein>
<keyword evidence="1" id="KW-0812">Transmembrane</keyword>
<accession>A0A2P2PAR6</accession>
<evidence type="ECO:0000313" key="2">
    <source>
        <dbReference type="EMBL" id="MBX51850.1"/>
    </source>
</evidence>
<evidence type="ECO:0000256" key="1">
    <source>
        <dbReference type="SAM" id="Phobius"/>
    </source>
</evidence>